<evidence type="ECO:0000313" key="3">
    <source>
        <dbReference type="EMBL" id="TIB76989.1"/>
    </source>
</evidence>
<feature type="region of interest" description="Disordered" evidence="1">
    <location>
        <begin position="191"/>
        <end position="219"/>
    </location>
</feature>
<evidence type="ECO:0000313" key="11">
    <source>
        <dbReference type="Proteomes" id="UP000307169"/>
    </source>
</evidence>
<name>A0A4T0LDQ7_9BASI</name>
<keyword evidence="2" id="KW-1133">Transmembrane helix</keyword>
<evidence type="ECO:0000313" key="6">
    <source>
        <dbReference type="EMBL" id="TIC60263.1"/>
    </source>
</evidence>
<dbReference type="EMBL" id="SPRW01000047">
    <property type="protein sequence ID" value="TIC62396.1"/>
    <property type="molecule type" value="Genomic_DNA"/>
</dbReference>
<dbReference type="OMA" id="QSMTHIL"/>
<sequence length="270" mass="31009">MNKIFTRQITDDSDDNGDKPNPKLYIVVFLLIICLLLVVSSAVVARTWYIRRRAMVLGLDYPPQTGLFPFFNGHMNSNNEGSEMENLGQLGKKPELFEVYLDRDTTVQFDKQRPFAATLSVPQEMISSLNPSDQPESDSDSYLPNPSWYNASAQLARFSRTRSRFWPPVYRGRDAQYDRRRRLQALAELARERQEEERQRRYAERNPTKSLPPPIKENVTTPSISLSMLVELPTKNKSVDELPDLVIGLSETKLKQSATKDVEQLVRISL</sequence>
<keyword evidence="2" id="KW-0472">Membrane</keyword>
<comment type="caution">
    <text evidence="3">The sequence shown here is derived from an EMBL/GenBank/DDBJ whole genome shotgun (WGS) entry which is preliminary data.</text>
</comment>
<evidence type="ECO:0000313" key="12">
    <source>
        <dbReference type="Proteomes" id="UP000309601"/>
    </source>
</evidence>
<evidence type="ECO:0000256" key="2">
    <source>
        <dbReference type="SAM" id="Phobius"/>
    </source>
</evidence>
<reference evidence="9 10" key="1">
    <citation type="submission" date="2019-03" db="EMBL/GenBank/DDBJ databases">
        <title>Sequencing 25 genomes of Wallemia mellicola.</title>
        <authorList>
            <person name="Gostincar C."/>
        </authorList>
    </citation>
    <scope>NUCLEOTIDE SEQUENCE [LARGE SCALE GENOMIC DNA]</scope>
    <source>
        <strain evidence="4 11">EXF-1262</strain>
        <strain evidence="7 12">EXF-1274</strain>
        <strain evidence="6 9">EXF-1277</strain>
        <strain evidence="3 13">EXF-6152</strain>
        <strain evidence="8 14">EXF-757</strain>
        <strain evidence="5 10">EXF-8738</strain>
    </source>
</reference>
<organism evidence="3 13">
    <name type="scientific">Wallemia mellicola</name>
    <dbReference type="NCBI Taxonomy" id="1708541"/>
    <lineage>
        <taxon>Eukaryota</taxon>
        <taxon>Fungi</taxon>
        <taxon>Dikarya</taxon>
        <taxon>Basidiomycota</taxon>
        <taxon>Wallemiomycotina</taxon>
        <taxon>Wallemiomycetes</taxon>
        <taxon>Wallemiales</taxon>
        <taxon>Wallemiaceae</taxon>
        <taxon>Wallemia</taxon>
    </lineage>
</organism>
<dbReference type="EMBL" id="SPRO01000077">
    <property type="protein sequence ID" value="TIC24106.1"/>
    <property type="molecule type" value="Genomic_DNA"/>
</dbReference>
<evidence type="ECO:0000313" key="5">
    <source>
        <dbReference type="EMBL" id="TIC24106.1"/>
    </source>
</evidence>
<protein>
    <submittedName>
        <fullName evidence="3">Uncharacterized protein</fullName>
    </submittedName>
</protein>
<dbReference type="AlphaFoldDB" id="A0A4T0LDQ7"/>
<evidence type="ECO:0000313" key="8">
    <source>
        <dbReference type="EMBL" id="TIC63475.1"/>
    </source>
</evidence>
<dbReference type="Proteomes" id="UP000305647">
    <property type="component" value="Unassembled WGS sequence"/>
</dbReference>
<dbReference type="EMBL" id="SPRH01000041">
    <property type="protein sequence ID" value="TIB98087.1"/>
    <property type="molecule type" value="Genomic_DNA"/>
</dbReference>
<dbReference type="EMBL" id="SPRC01000039">
    <property type="protein sequence ID" value="TIB76989.1"/>
    <property type="molecule type" value="Genomic_DNA"/>
</dbReference>
<evidence type="ECO:0000313" key="4">
    <source>
        <dbReference type="EMBL" id="TIB98087.1"/>
    </source>
</evidence>
<evidence type="ECO:0000313" key="13">
    <source>
        <dbReference type="Proteomes" id="UP000310685"/>
    </source>
</evidence>
<evidence type="ECO:0000313" key="9">
    <source>
        <dbReference type="Proteomes" id="UP000305362"/>
    </source>
</evidence>
<feature type="transmembrane region" description="Helical" evidence="2">
    <location>
        <begin position="24"/>
        <end position="45"/>
    </location>
</feature>
<dbReference type="Proteomes" id="UP000309601">
    <property type="component" value="Unassembled WGS sequence"/>
</dbReference>
<dbReference type="OrthoDB" id="3362805at2759"/>
<feature type="compositionally biased region" description="Basic and acidic residues" evidence="1">
    <location>
        <begin position="191"/>
        <end position="207"/>
    </location>
</feature>
<dbReference type="EMBL" id="SPRX01000047">
    <property type="protein sequence ID" value="TIC63475.1"/>
    <property type="molecule type" value="Genomic_DNA"/>
</dbReference>
<dbReference type="Proteomes" id="UP000310708">
    <property type="component" value="Unassembled WGS sequence"/>
</dbReference>
<evidence type="ECO:0000313" key="14">
    <source>
        <dbReference type="Proteomes" id="UP000310708"/>
    </source>
</evidence>
<dbReference type="Proteomes" id="UP000305362">
    <property type="component" value="Unassembled WGS sequence"/>
</dbReference>
<keyword evidence="2" id="KW-0812">Transmembrane</keyword>
<dbReference type="Proteomes" id="UP000307169">
    <property type="component" value="Unassembled WGS sequence"/>
</dbReference>
<dbReference type="Proteomes" id="UP000310685">
    <property type="component" value="Unassembled WGS sequence"/>
</dbReference>
<evidence type="ECO:0000313" key="7">
    <source>
        <dbReference type="EMBL" id="TIC62396.1"/>
    </source>
</evidence>
<evidence type="ECO:0000256" key="1">
    <source>
        <dbReference type="SAM" id="MobiDB-lite"/>
    </source>
</evidence>
<gene>
    <name evidence="8" type="ORF">E3Q01_03350</name>
    <name evidence="7" type="ORF">E3Q02_03497</name>
    <name evidence="6" type="ORF">E3Q03_03348</name>
    <name evidence="5" type="ORF">E3Q10_04174</name>
    <name evidence="4" type="ORF">E3Q17_03156</name>
    <name evidence="3" type="ORF">E3Q22_03292</name>
</gene>
<accession>A0A4T0LDQ7</accession>
<proteinExistence type="predicted"/>
<evidence type="ECO:0000313" key="10">
    <source>
        <dbReference type="Proteomes" id="UP000305647"/>
    </source>
</evidence>
<dbReference type="EMBL" id="SPRV01000044">
    <property type="protein sequence ID" value="TIC60263.1"/>
    <property type="molecule type" value="Genomic_DNA"/>
</dbReference>